<dbReference type="InterPro" id="IPR000515">
    <property type="entry name" value="MetI-like"/>
</dbReference>
<evidence type="ECO:0000256" key="1">
    <source>
        <dbReference type="ARBA" id="ARBA00004429"/>
    </source>
</evidence>
<protein>
    <submittedName>
        <fullName evidence="10">ABC transporter, permease protein</fullName>
    </submittedName>
</protein>
<reference evidence="10" key="1">
    <citation type="submission" date="2023-03" db="EMBL/GenBank/DDBJ databases">
        <title>Actinorhabdospora filicis NBRC 111898.</title>
        <authorList>
            <person name="Ichikawa N."/>
            <person name="Sato H."/>
            <person name="Tonouchi N."/>
        </authorList>
    </citation>
    <scope>NUCLEOTIDE SEQUENCE</scope>
    <source>
        <strain evidence="10">NBRC 111898</strain>
    </source>
</reference>
<dbReference type="Proteomes" id="UP001165079">
    <property type="component" value="Unassembled WGS sequence"/>
</dbReference>
<feature type="domain" description="ABC transmembrane type-1" evidence="9">
    <location>
        <begin position="65"/>
        <end position="253"/>
    </location>
</feature>
<dbReference type="GO" id="GO:0055085">
    <property type="term" value="P:transmembrane transport"/>
    <property type="evidence" value="ECO:0007669"/>
    <property type="project" value="InterPro"/>
</dbReference>
<gene>
    <name evidence="10" type="ORF">Afil01_59090</name>
</gene>
<evidence type="ECO:0000256" key="8">
    <source>
        <dbReference type="RuleBase" id="RU363032"/>
    </source>
</evidence>
<dbReference type="Pfam" id="PF00528">
    <property type="entry name" value="BPD_transp_1"/>
    <property type="match status" value="1"/>
</dbReference>
<keyword evidence="7 8" id="KW-0472">Membrane</keyword>
<comment type="similarity">
    <text evidence="8">Belongs to the binding-protein-dependent transport system permease family.</text>
</comment>
<dbReference type="GO" id="GO:0005886">
    <property type="term" value="C:plasma membrane"/>
    <property type="evidence" value="ECO:0007669"/>
    <property type="project" value="UniProtKB-SubCell"/>
</dbReference>
<keyword evidence="6 8" id="KW-1133">Transmembrane helix</keyword>
<evidence type="ECO:0000313" key="11">
    <source>
        <dbReference type="Proteomes" id="UP001165079"/>
    </source>
</evidence>
<comment type="subcellular location">
    <subcellularLocation>
        <location evidence="1">Cell inner membrane</location>
        <topology evidence="1">Multi-pass membrane protein</topology>
    </subcellularLocation>
    <subcellularLocation>
        <location evidence="8">Cell membrane</location>
        <topology evidence="8">Multi-pass membrane protein</topology>
    </subcellularLocation>
</comment>
<proteinExistence type="inferred from homology"/>
<dbReference type="PANTHER" id="PTHR43357:SF4">
    <property type="entry name" value="INNER MEMBRANE ABC TRANSPORTER PERMEASE PROTEIN YDCV"/>
    <property type="match status" value="1"/>
</dbReference>
<keyword evidence="5 8" id="KW-0812">Transmembrane</keyword>
<feature type="transmembrane region" description="Helical" evidence="8">
    <location>
        <begin position="12"/>
        <end position="38"/>
    </location>
</feature>
<evidence type="ECO:0000313" key="10">
    <source>
        <dbReference type="EMBL" id="GLZ81102.1"/>
    </source>
</evidence>
<dbReference type="InterPro" id="IPR035906">
    <property type="entry name" value="MetI-like_sf"/>
</dbReference>
<keyword evidence="3" id="KW-1003">Cell membrane</keyword>
<dbReference type="CDD" id="cd06261">
    <property type="entry name" value="TM_PBP2"/>
    <property type="match status" value="1"/>
</dbReference>
<accession>A0A9W6SRV0</accession>
<keyword evidence="4" id="KW-0997">Cell inner membrane</keyword>
<evidence type="ECO:0000256" key="7">
    <source>
        <dbReference type="ARBA" id="ARBA00023136"/>
    </source>
</evidence>
<dbReference type="AlphaFoldDB" id="A0A9W6SRV0"/>
<comment type="caution">
    <text evidence="10">The sequence shown here is derived from an EMBL/GenBank/DDBJ whole genome shotgun (WGS) entry which is preliminary data.</text>
</comment>
<evidence type="ECO:0000256" key="4">
    <source>
        <dbReference type="ARBA" id="ARBA00022519"/>
    </source>
</evidence>
<evidence type="ECO:0000256" key="6">
    <source>
        <dbReference type="ARBA" id="ARBA00022989"/>
    </source>
</evidence>
<dbReference type="EMBL" id="BSTX01000005">
    <property type="protein sequence ID" value="GLZ81102.1"/>
    <property type="molecule type" value="Genomic_DNA"/>
</dbReference>
<keyword evidence="11" id="KW-1185">Reference proteome</keyword>
<evidence type="ECO:0000256" key="3">
    <source>
        <dbReference type="ARBA" id="ARBA00022475"/>
    </source>
</evidence>
<feature type="transmembrane region" description="Helical" evidence="8">
    <location>
        <begin position="234"/>
        <end position="258"/>
    </location>
</feature>
<evidence type="ECO:0000256" key="2">
    <source>
        <dbReference type="ARBA" id="ARBA00022448"/>
    </source>
</evidence>
<dbReference type="SUPFAM" id="SSF161098">
    <property type="entry name" value="MetI-like"/>
    <property type="match status" value="1"/>
</dbReference>
<feature type="transmembrane region" description="Helical" evidence="8">
    <location>
        <begin position="103"/>
        <end position="124"/>
    </location>
</feature>
<dbReference type="PROSITE" id="PS50928">
    <property type="entry name" value="ABC_TM1"/>
    <property type="match status" value="1"/>
</dbReference>
<name>A0A9W6SRV0_9ACTN</name>
<keyword evidence="2 8" id="KW-0813">Transport</keyword>
<organism evidence="10 11">
    <name type="scientific">Actinorhabdospora filicis</name>
    <dbReference type="NCBI Taxonomy" id="1785913"/>
    <lineage>
        <taxon>Bacteria</taxon>
        <taxon>Bacillati</taxon>
        <taxon>Actinomycetota</taxon>
        <taxon>Actinomycetes</taxon>
        <taxon>Micromonosporales</taxon>
        <taxon>Micromonosporaceae</taxon>
        <taxon>Actinorhabdospora</taxon>
    </lineage>
</organism>
<dbReference type="RefSeq" id="WP_285666469.1">
    <property type="nucleotide sequence ID" value="NZ_BSTX01000005.1"/>
</dbReference>
<sequence>MLVWSRGGRVLLWTIFALVFVPVVLAPLAVLVLAAFAADWNGVLPGAYTGAHFGEALSGEEISSLSVSLQTAFLAGTAAVLTGTWGALAVRAAPRALRRIADAVLHLPVAVPSVVVGLGLLTAFSRPPIALNGTMWLVVIAHFVLVLAFAYSTVSAALDRTDPAFALVAGSLGASPWRVLWRVRVPMLLPSIAAAASLSLALSMGEVGATIMVYPASWRPLSVTVFTLTDRGRVFLASAETVVLLVVTVVILAGLAVATRRGAAKQR</sequence>
<dbReference type="Gene3D" id="1.10.3720.10">
    <property type="entry name" value="MetI-like"/>
    <property type="match status" value="1"/>
</dbReference>
<evidence type="ECO:0000256" key="5">
    <source>
        <dbReference type="ARBA" id="ARBA00022692"/>
    </source>
</evidence>
<evidence type="ECO:0000259" key="9">
    <source>
        <dbReference type="PROSITE" id="PS50928"/>
    </source>
</evidence>
<feature type="transmembrane region" description="Helical" evidence="8">
    <location>
        <begin position="188"/>
        <end position="214"/>
    </location>
</feature>
<dbReference type="PANTHER" id="PTHR43357">
    <property type="entry name" value="INNER MEMBRANE ABC TRANSPORTER PERMEASE PROTEIN YDCV"/>
    <property type="match status" value="1"/>
</dbReference>
<feature type="transmembrane region" description="Helical" evidence="8">
    <location>
        <begin position="136"/>
        <end position="158"/>
    </location>
</feature>